<protein>
    <submittedName>
        <fullName evidence="1">GLPGLI family protein</fullName>
    </submittedName>
</protein>
<keyword evidence="2" id="KW-1185">Reference proteome</keyword>
<organism evidence="1 2">
    <name type="scientific">Flavobacterium muglaense</name>
    <dbReference type="NCBI Taxonomy" id="2764716"/>
    <lineage>
        <taxon>Bacteria</taxon>
        <taxon>Pseudomonadati</taxon>
        <taxon>Bacteroidota</taxon>
        <taxon>Flavobacteriia</taxon>
        <taxon>Flavobacteriales</taxon>
        <taxon>Flavobacteriaceae</taxon>
        <taxon>Flavobacterium</taxon>
    </lineage>
</organism>
<evidence type="ECO:0000313" key="2">
    <source>
        <dbReference type="Proteomes" id="UP000641454"/>
    </source>
</evidence>
<accession>A0A923SFC6</accession>
<comment type="caution">
    <text evidence="1">The sequence shown here is derived from an EMBL/GenBank/DDBJ whole genome shotgun (WGS) entry which is preliminary data.</text>
</comment>
<dbReference type="InterPro" id="IPR005901">
    <property type="entry name" value="GLPGLI"/>
</dbReference>
<dbReference type="EMBL" id="JACRUL010000016">
    <property type="protein sequence ID" value="MBC5844451.1"/>
    <property type="molecule type" value="Genomic_DNA"/>
</dbReference>
<dbReference type="AlphaFoldDB" id="A0A923SFC6"/>
<dbReference type="RefSeq" id="WP_187018120.1">
    <property type="nucleotide sequence ID" value="NZ_JACRUK010000016.1"/>
</dbReference>
<name>A0A923SFC6_9FLAO</name>
<reference evidence="1 2" key="1">
    <citation type="submission" date="2020-08" db="EMBL/GenBank/DDBJ databases">
        <title>Description of novel Flavobacterium F-392 isolate.</title>
        <authorList>
            <person name="Saticioglu I.B."/>
            <person name="Duman M."/>
            <person name="Altun S."/>
        </authorList>
    </citation>
    <scope>NUCLEOTIDE SEQUENCE [LARGE SCALE GENOMIC DNA]</scope>
    <source>
        <strain evidence="1 2">F-392</strain>
    </source>
</reference>
<sequence>MKSKNIFTVLTFVFFSSFCSSQEQVQVFATYDFKNTNTGKTQLVELRVNEKAAYSEFFESKKLADTLYADEFENVFFEKESKDSIGQQYYLSNNELVFRDHIYTNNEFVAVVVTEGLPKMDWILKKGTILMNGFTCNVASLDFRGRVYNVWYTNEVPTKFGPWKFHGLSGLIVKIETEDKSVKFQLTSIIFEQNQKIGMPTLGKKITFQEFVQYEEKITSDFVEKLKTKLPRGTTIQVNDTESTNIEKNYK</sequence>
<dbReference type="NCBIfam" id="TIGR01200">
    <property type="entry name" value="GLPGLI"/>
    <property type="match status" value="1"/>
</dbReference>
<dbReference type="Proteomes" id="UP000641454">
    <property type="component" value="Unassembled WGS sequence"/>
</dbReference>
<proteinExistence type="predicted"/>
<evidence type="ECO:0000313" key="1">
    <source>
        <dbReference type="EMBL" id="MBC5844451.1"/>
    </source>
</evidence>
<gene>
    <name evidence="1" type="ORF">H8R25_08390</name>
</gene>